<sequence length="268" mass="29438">MKKLSWLLSCALMAIAITSCQKDISQDSSNQPAGTDTLPKRISYTEKNSTTGETQNVIADYTFSNGKLIKFAANWGDTLSAFTYDDKGNLTGYIDKASYLGVLFQTDTYKMSYGNNSVSVEDTWADLVNGGGEVNTTTYVLLDSLIVGAAMDLGGHEDLVTYTYNTDGNVIKEVHSHRNEVRTYTYDTRYKNPFLIKGNLLFSAINGGDGGSISVNMPATETIVYNDDNGVQQTYNLKFTVNEHIGSYPTKVHSDGPSTDDYVITYNL</sequence>
<evidence type="ECO:0000313" key="3">
    <source>
        <dbReference type="Proteomes" id="UP000812270"/>
    </source>
</evidence>
<evidence type="ECO:0000256" key="1">
    <source>
        <dbReference type="SAM" id="SignalP"/>
    </source>
</evidence>
<dbReference type="EMBL" id="JAHSPG010000003">
    <property type="protein sequence ID" value="MBV4356953.1"/>
    <property type="molecule type" value="Genomic_DNA"/>
</dbReference>
<protein>
    <recommendedName>
        <fullName evidence="4">DUF4595 domain-containing protein</fullName>
    </recommendedName>
</protein>
<dbReference type="PROSITE" id="PS51257">
    <property type="entry name" value="PROKAR_LIPOPROTEIN"/>
    <property type="match status" value="1"/>
</dbReference>
<dbReference type="RefSeq" id="WP_217790583.1">
    <property type="nucleotide sequence ID" value="NZ_JAHSPG010000003.1"/>
</dbReference>
<keyword evidence="3" id="KW-1185">Reference proteome</keyword>
<organism evidence="2 3">
    <name type="scientific">Pinibacter aurantiacus</name>
    <dbReference type="NCBI Taxonomy" id="2851599"/>
    <lineage>
        <taxon>Bacteria</taxon>
        <taxon>Pseudomonadati</taxon>
        <taxon>Bacteroidota</taxon>
        <taxon>Chitinophagia</taxon>
        <taxon>Chitinophagales</taxon>
        <taxon>Chitinophagaceae</taxon>
        <taxon>Pinibacter</taxon>
    </lineage>
</organism>
<name>A0A9E2S8N6_9BACT</name>
<dbReference type="Proteomes" id="UP000812270">
    <property type="component" value="Unassembled WGS sequence"/>
</dbReference>
<feature type="signal peptide" evidence="1">
    <location>
        <begin position="1"/>
        <end position="21"/>
    </location>
</feature>
<proteinExistence type="predicted"/>
<keyword evidence="1" id="KW-0732">Signal</keyword>
<evidence type="ECO:0008006" key="4">
    <source>
        <dbReference type="Google" id="ProtNLM"/>
    </source>
</evidence>
<gene>
    <name evidence="2" type="ORF">KTO63_07350</name>
</gene>
<evidence type="ECO:0000313" key="2">
    <source>
        <dbReference type="EMBL" id="MBV4356953.1"/>
    </source>
</evidence>
<comment type="caution">
    <text evidence="2">The sequence shown here is derived from an EMBL/GenBank/DDBJ whole genome shotgun (WGS) entry which is preliminary data.</text>
</comment>
<reference evidence="2" key="1">
    <citation type="submission" date="2021-06" db="EMBL/GenBank/DDBJ databases">
        <authorList>
            <person name="Huq M.A."/>
        </authorList>
    </citation>
    <scope>NUCLEOTIDE SEQUENCE</scope>
    <source>
        <strain evidence="2">MAH-26</strain>
    </source>
</reference>
<accession>A0A9E2S8N6</accession>
<feature type="chain" id="PRO_5038385621" description="DUF4595 domain-containing protein" evidence="1">
    <location>
        <begin position="22"/>
        <end position="268"/>
    </location>
</feature>
<dbReference type="AlphaFoldDB" id="A0A9E2S8N6"/>